<feature type="domain" description="HTH luxR-type" evidence="5">
    <location>
        <begin position="257"/>
        <end position="322"/>
    </location>
</feature>
<keyword evidence="3" id="KW-0804">Transcription</keyword>
<dbReference type="PROSITE" id="PS50043">
    <property type="entry name" value="HTH_LUXR_2"/>
    <property type="match status" value="1"/>
</dbReference>
<evidence type="ECO:0000256" key="4">
    <source>
        <dbReference type="SAM" id="Phobius"/>
    </source>
</evidence>
<dbReference type="InterPro" id="IPR000792">
    <property type="entry name" value="Tscrpt_reg_LuxR_C"/>
</dbReference>
<dbReference type="EMBL" id="SDPW01000001">
    <property type="protein sequence ID" value="RXZ53110.1"/>
    <property type="molecule type" value="Genomic_DNA"/>
</dbReference>
<feature type="transmembrane region" description="Helical" evidence="4">
    <location>
        <begin position="133"/>
        <end position="152"/>
    </location>
</feature>
<evidence type="ECO:0000313" key="7">
    <source>
        <dbReference type="Proteomes" id="UP000293345"/>
    </source>
</evidence>
<dbReference type="InterPro" id="IPR016032">
    <property type="entry name" value="Sig_transdc_resp-reg_C-effctor"/>
</dbReference>
<gene>
    <name evidence="6" type="ORF">ET524_00305</name>
</gene>
<keyword evidence="2" id="KW-0238">DNA-binding</keyword>
<dbReference type="SUPFAM" id="SSF46894">
    <property type="entry name" value="C-terminal effector domain of the bipartite response regulators"/>
    <property type="match status" value="1"/>
</dbReference>
<evidence type="ECO:0000259" key="5">
    <source>
        <dbReference type="PROSITE" id="PS50043"/>
    </source>
</evidence>
<sequence>MDSSLILFYYSIVMQVCAILTAASCLAAYLVSRNKVQLYSFVGFFMYYIDCMLVFRDDYVMASQTAAAHEGFYIGDPVSSIVFGCAFLSAFWLVVCEYIEQDSKVMRFAPAVLFIVASLTVTLLMPQSYFHMFVFYSLREVFMAWMLIYSAYRYVTMHHQQQHVRLKRFKRFYVALWFLVLATVAENVVFLLIVNPGTVDADLPFFPERNFAENLLALTCAFIAFRNSLKYLSMRHIDPPKKGGQHVEAFIEQNLVEYAASRRLSPRETEILRLILLGKDNQNIATELSLAPGTVKVHVHHILQKTQMANRQKLIQDYWNYV</sequence>
<protein>
    <submittedName>
        <fullName evidence="6">Response regulator transcription factor</fullName>
    </submittedName>
</protein>
<keyword evidence="1" id="KW-0805">Transcription regulation</keyword>
<keyword evidence="4" id="KW-0472">Membrane</keyword>
<evidence type="ECO:0000256" key="2">
    <source>
        <dbReference type="ARBA" id="ARBA00023125"/>
    </source>
</evidence>
<dbReference type="GO" id="GO:0003677">
    <property type="term" value="F:DNA binding"/>
    <property type="evidence" value="ECO:0007669"/>
    <property type="project" value="UniProtKB-KW"/>
</dbReference>
<dbReference type="Pfam" id="PF00196">
    <property type="entry name" value="GerE"/>
    <property type="match status" value="1"/>
</dbReference>
<proteinExistence type="predicted"/>
<dbReference type="RefSeq" id="WP_129422841.1">
    <property type="nucleotide sequence ID" value="NZ_SDPW01000001.1"/>
</dbReference>
<dbReference type="Proteomes" id="UP000293345">
    <property type="component" value="Unassembled WGS sequence"/>
</dbReference>
<accession>A0A4Q2JYT6</accession>
<feature type="transmembrane region" description="Helical" evidence="4">
    <location>
        <begin position="78"/>
        <end position="96"/>
    </location>
</feature>
<evidence type="ECO:0000313" key="6">
    <source>
        <dbReference type="EMBL" id="RXZ53110.1"/>
    </source>
</evidence>
<keyword evidence="4" id="KW-1133">Transmembrane helix</keyword>
<dbReference type="Gene3D" id="1.10.10.10">
    <property type="entry name" value="Winged helix-like DNA-binding domain superfamily/Winged helix DNA-binding domain"/>
    <property type="match status" value="1"/>
</dbReference>
<dbReference type="PROSITE" id="PS00622">
    <property type="entry name" value="HTH_LUXR_1"/>
    <property type="match status" value="1"/>
</dbReference>
<feature type="transmembrane region" description="Helical" evidence="4">
    <location>
        <begin position="108"/>
        <end position="127"/>
    </location>
</feature>
<name>A0A4Q2JYT6_9ACTN</name>
<keyword evidence="7" id="KW-1185">Reference proteome</keyword>
<dbReference type="OrthoDB" id="3264440at2"/>
<evidence type="ECO:0000256" key="3">
    <source>
        <dbReference type="ARBA" id="ARBA00023163"/>
    </source>
</evidence>
<feature type="transmembrane region" description="Helical" evidence="4">
    <location>
        <begin position="38"/>
        <end position="55"/>
    </location>
</feature>
<dbReference type="PANTHER" id="PTHR44688:SF16">
    <property type="entry name" value="DNA-BINDING TRANSCRIPTIONAL ACTIVATOR DEVR_DOSR"/>
    <property type="match status" value="1"/>
</dbReference>
<dbReference type="InterPro" id="IPR036388">
    <property type="entry name" value="WH-like_DNA-bd_sf"/>
</dbReference>
<feature type="transmembrane region" description="Helical" evidence="4">
    <location>
        <begin position="6"/>
        <end position="31"/>
    </location>
</feature>
<feature type="transmembrane region" description="Helical" evidence="4">
    <location>
        <begin position="172"/>
        <end position="194"/>
    </location>
</feature>
<dbReference type="CDD" id="cd06170">
    <property type="entry name" value="LuxR_C_like"/>
    <property type="match status" value="1"/>
</dbReference>
<evidence type="ECO:0000256" key="1">
    <source>
        <dbReference type="ARBA" id="ARBA00023015"/>
    </source>
</evidence>
<dbReference type="PANTHER" id="PTHR44688">
    <property type="entry name" value="DNA-BINDING TRANSCRIPTIONAL ACTIVATOR DEVR_DOSR"/>
    <property type="match status" value="1"/>
</dbReference>
<dbReference type="PRINTS" id="PR00038">
    <property type="entry name" value="HTHLUXR"/>
</dbReference>
<keyword evidence="4" id="KW-0812">Transmembrane</keyword>
<dbReference type="AlphaFoldDB" id="A0A4Q2JYT6"/>
<dbReference type="SMART" id="SM00421">
    <property type="entry name" value="HTH_LUXR"/>
    <property type="match status" value="1"/>
</dbReference>
<comment type="caution">
    <text evidence="6">The sequence shown here is derived from an EMBL/GenBank/DDBJ whole genome shotgun (WGS) entry which is preliminary data.</text>
</comment>
<dbReference type="GO" id="GO:0006355">
    <property type="term" value="P:regulation of DNA-templated transcription"/>
    <property type="evidence" value="ECO:0007669"/>
    <property type="project" value="InterPro"/>
</dbReference>
<reference evidence="6 7" key="1">
    <citation type="submission" date="2019-01" db="EMBL/GenBank/DDBJ databases">
        <title>Senegalimassilia sp. nov. KGMB04484 isolated human feces.</title>
        <authorList>
            <person name="Han K.-I."/>
            <person name="Kim J.-S."/>
            <person name="Lee K.C."/>
            <person name="Suh M.K."/>
            <person name="Eom M.K."/>
            <person name="Lee J.H."/>
            <person name="Park S.-H."/>
            <person name="Kang S.W."/>
            <person name="Park J.-E."/>
            <person name="Oh B.S."/>
            <person name="Yu S.Y."/>
            <person name="Choi S.-H."/>
            <person name="Lee D.H."/>
            <person name="Yoon H."/>
            <person name="Kim B.-Y."/>
            <person name="Lee J.H."/>
            <person name="Lee J.-S."/>
        </authorList>
    </citation>
    <scope>NUCLEOTIDE SEQUENCE [LARGE SCALE GENOMIC DNA]</scope>
    <source>
        <strain evidence="6 7">KGMB04484</strain>
    </source>
</reference>
<organism evidence="6 7">
    <name type="scientific">Senegalimassilia faecalis</name>
    <dbReference type="NCBI Taxonomy" id="2509433"/>
    <lineage>
        <taxon>Bacteria</taxon>
        <taxon>Bacillati</taxon>
        <taxon>Actinomycetota</taxon>
        <taxon>Coriobacteriia</taxon>
        <taxon>Coriobacteriales</taxon>
        <taxon>Coriobacteriaceae</taxon>
        <taxon>Senegalimassilia</taxon>
    </lineage>
</organism>